<dbReference type="EC" id="3.1.1.11" evidence="5"/>
<name>A0A5A7P9B3_STRAF</name>
<dbReference type="InterPro" id="IPR011050">
    <property type="entry name" value="Pectin_lyase_fold/virulence"/>
</dbReference>
<keyword evidence="6" id="KW-0134">Cell wall</keyword>
<evidence type="ECO:0000313" key="15">
    <source>
        <dbReference type="EMBL" id="GER29322.1"/>
    </source>
</evidence>
<evidence type="ECO:0000256" key="5">
    <source>
        <dbReference type="ARBA" id="ARBA00013229"/>
    </source>
</evidence>
<dbReference type="Proteomes" id="UP000325081">
    <property type="component" value="Unassembled WGS sequence"/>
</dbReference>
<sequence>MRPTESPTSPILSSSTTTATTNPRQFPKSKLVFISMTVLLSLLLIFFITSSASTRHRHPSTAHREVCRASRNPTACQASLTTNSPTVLLAVQSAVAISSQNLDTAVGMVHHVLADLNRSDAARTCLEILGYARHRMNLTGEALAYTSPALGDARAWASGALAYEYGCLAGLKNVNETEASGFLNSSLIPSTADVLGMLASYSAFGEKTELWAPPRTEREGFWEPLVSSSSSYYSSSFFPSDFSRPNVSVCREGGQCDYGTVQEAVDSAPNNSDWRFVIGIKAGMYEETVRVPLEKKNVVLLGQGMGNTVITANASVGHHGLTTYNTATVGVLGDGFMASGLTIQNTAGPEAHQAVAFRSDSDLSIIQNCEFIGNQDTLYAHSLRQYYKSCRILGNIDFIFGHSASFFEDCLILVAPRQVDPEKGENNVVTAHARIDPGQSTGFVFRNCVINGTDEYMRLYRAKPDVHKNFLGRPWKEYSRTLFINCTLEALIAPDGWMPWDGEFALGTLYFGEFGNTGPGSNVSGRVGWSSQIPAEHVNSYTLENFIQGNRWVTASS</sequence>
<dbReference type="FunFam" id="2.160.20.10:FF:000029">
    <property type="entry name" value="Pectinesterase 4"/>
    <property type="match status" value="1"/>
</dbReference>
<keyword evidence="8" id="KW-0378">Hydrolase</keyword>
<dbReference type="SMART" id="SM00856">
    <property type="entry name" value="PMEI"/>
    <property type="match status" value="1"/>
</dbReference>
<evidence type="ECO:0000256" key="3">
    <source>
        <dbReference type="ARBA" id="ARBA00006027"/>
    </source>
</evidence>
<dbReference type="Pfam" id="PF04043">
    <property type="entry name" value="PMEI"/>
    <property type="match status" value="1"/>
</dbReference>
<evidence type="ECO:0000256" key="12">
    <source>
        <dbReference type="SAM" id="MobiDB-lite"/>
    </source>
</evidence>
<evidence type="ECO:0000256" key="10">
    <source>
        <dbReference type="ARBA" id="ARBA00023316"/>
    </source>
</evidence>
<comment type="catalytic activity">
    <reaction evidence="11">
        <text>[(1-&gt;4)-alpha-D-galacturonosyl methyl ester](n) + n H2O = [(1-&gt;4)-alpha-D-galacturonosyl](n) + n methanol + n H(+)</text>
        <dbReference type="Rhea" id="RHEA:22380"/>
        <dbReference type="Rhea" id="RHEA-COMP:14570"/>
        <dbReference type="Rhea" id="RHEA-COMP:14573"/>
        <dbReference type="ChEBI" id="CHEBI:15377"/>
        <dbReference type="ChEBI" id="CHEBI:15378"/>
        <dbReference type="ChEBI" id="CHEBI:17790"/>
        <dbReference type="ChEBI" id="CHEBI:140522"/>
        <dbReference type="ChEBI" id="CHEBI:140523"/>
        <dbReference type="EC" id="3.1.1.11"/>
    </reaction>
</comment>
<gene>
    <name evidence="15" type="ORF">STAS_05179</name>
</gene>
<dbReference type="InterPro" id="IPR000070">
    <property type="entry name" value="Pectinesterase_cat"/>
</dbReference>
<keyword evidence="9" id="KW-0063">Aspartyl esterase</keyword>
<dbReference type="EMBL" id="BKCP01003558">
    <property type="protein sequence ID" value="GER29322.1"/>
    <property type="molecule type" value="Genomic_DNA"/>
</dbReference>
<keyword evidence="16" id="KW-1185">Reference proteome</keyword>
<dbReference type="InterPro" id="IPR006501">
    <property type="entry name" value="Pectinesterase_inhib_dom"/>
</dbReference>
<dbReference type="GO" id="GO:0030599">
    <property type="term" value="F:pectinesterase activity"/>
    <property type="evidence" value="ECO:0007669"/>
    <property type="project" value="UniProtKB-EC"/>
</dbReference>
<dbReference type="UniPathway" id="UPA00545">
    <property type="reaction ID" value="UER00823"/>
</dbReference>
<comment type="pathway">
    <text evidence="2">Glycan metabolism; pectin degradation; 2-dehydro-3-deoxy-D-gluconate from pectin: step 1/5.</text>
</comment>
<feature type="transmembrane region" description="Helical" evidence="13">
    <location>
        <begin position="31"/>
        <end position="49"/>
    </location>
</feature>
<feature type="region of interest" description="Disordered" evidence="12">
    <location>
        <begin position="1"/>
        <end position="22"/>
    </location>
</feature>
<evidence type="ECO:0000256" key="6">
    <source>
        <dbReference type="ARBA" id="ARBA00022512"/>
    </source>
</evidence>
<keyword evidence="13" id="KW-1133">Transmembrane helix</keyword>
<comment type="similarity">
    <text evidence="3">In the N-terminal section; belongs to the PMEI family.</text>
</comment>
<dbReference type="Pfam" id="PF01095">
    <property type="entry name" value="Pectinesterase"/>
    <property type="match status" value="1"/>
</dbReference>
<proteinExistence type="inferred from homology"/>
<evidence type="ECO:0000259" key="14">
    <source>
        <dbReference type="SMART" id="SM00856"/>
    </source>
</evidence>
<dbReference type="OrthoDB" id="2019149at2759"/>
<comment type="similarity">
    <text evidence="4">In the C-terminal section; belongs to the pectinesterase family.</text>
</comment>
<dbReference type="InterPro" id="IPR035513">
    <property type="entry name" value="Invertase/methylesterase_inhib"/>
</dbReference>
<dbReference type="AlphaFoldDB" id="A0A5A7P9B3"/>
<dbReference type="GO" id="GO:0042545">
    <property type="term" value="P:cell wall modification"/>
    <property type="evidence" value="ECO:0007669"/>
    <property type="project" value="InterPro"/>
</dbReference>
<dbReference type="GO" id="GO:0004857">
    <property type="term" value="F:enzyme inhibitor activity"/>
    <property type="evidence" value="ECO:0007669"/>
    <property type="project" value="InterPro"/>
</dbReference>
<feature type="domain" description="Pectinesterase inhibitor" evidence="14">
    <location>
        <begin position="58"/>
        <end position="197"/>
    </location>
</feature>
<evidence type="ECO:0000256" key="8">
    <source>
        <dbReference type="ARBA" id="ARBA00022801"/>
    </source>
</evidence>
<keyword evidence="13" id="KW-0812">Transmembrane</keyword>
<dbReference type="SUPFAM" id="SSF101148">
    <property type="entry name" value="Plant invertase/pectin methylesterase inhibitor"/>
    <property type="match status" value="1"/>
</dbReference>
<dbReference type="Gene3D" id="2.160.20.10">
    <property type="entry name" value="Single-stranded right-handed beta-helix, Pectin lyase-like"/>
    <property type="match status" value="1"/>
</dbReference>
<evidence type="ECO:0000256" key="1">
    <source>
        <dbReference type="ARBA" id="ARBA00004191"/>
    </source>
</evidence>
<organism evidence="15 16">
    <name type="scientific">Striga asiatica</name>
    <name type="common">Asiatic witchweed</name>
    <name type="synonym">Buchnera asiatica</name>
    <dbReference type="NCBI Taxonomy" id="4170"/>
    <lineage>
        <taxon>Eukaryota</taxon>
        <taxon>Viridiplantae</taxon>
        <taxon>Streptophyta</taxon>
        <taxon>Embryophyta</taxon>
        <taxon>Tracheophyta</taxon>
        <taxon>Spermatophyta</taxon>
        <taxon>Magnoliopsida</taxon>
        <taxon>eudicotyledons</taxon>
        <taxon>Gunneridae</taxon>
        <taxon>Pentapetalae</taxon>
        <taxon>asterids</taxon>
        <taxon>lamiids</taxon>
        <taxon>Lamiales</taxon>
        <taxon>Orobanchaceae</taxon>
        <taxon>Buchnereae</taxon>
        <taxon>Striga</taxon>
    </lineage>
</organism>
<evidence type="ECO:0000313" key="16">
    <source>
        <dbReference type="Proteomes" id="UP000325081"/>
    </source>
</evidence>
<evidence type="ECO:0000256" key="11">
    <source>
        <dbReference type="ARBA" id="ARBA00047928"/>
    </source>
</evidence>
<comment type="caution">
    <text evidence="15">The sequence shown here is derived from an EMBL/GenBank/DDBJ whole genome shotgun (WGS) entry which is preliminary data.</text>
</comment>
<dbReference type="GO" id="GO:0045490">
    <property type="term" value="P:pectin catabolic process"/>
    <property type="evidence" value="ECO:0007669"/>
    <property type="project" value="UniProtKB-UniPathway"/>
</dbReference>
<evidence type="ECO:0000256" key="4">
    <source>
        <dbReference type="ARBA" id="ARBA00007786"/>
    </source>
</evidence>
<evidence type="ECO:0000256" key="9">
    <source>
        <dbReference type="ARBA" id="ARBA00023085"/>
    </source>
</evidence>
<dbReference type="PANTHER" id="PTHR31707">
    <property type="entry name" value="PECTINESTERASE"/>
    <property type="match status" value="1"/>
</dbReference>
<reference evidence="16" key="1">
    <citation type="journal article" date="2019" name="Curr. Biol.">
        <title>Genome Sequence of Striga asiatica Provides Insight into the Evolution of Plant Parasitism.</title>
        <authorList>
            <person name="Yoshida S."/>
            <person name="Kim S."/>
            <person name="Wafula E.K."/>
            <person name="Tanskanen J."/>
            <person name="Kim Y.M."/>
            <person name="Honaas L."/>
            <person name="Yang Z."/>
            <person name="Spallek T."/>
            <person name="Conn C.E."/>
            <person name="Ichihashi Y."/>
            <person name="Cheong K."/>
            <person name="Cui S."/>
            <person name="Der J.P."/>
            <person name="Gundlach H."/>
            <person name="Jiao Y."/>
            <person name="Hori C."/>
            <person name="Ishida J.K."/>
            <person name="Kasahara H."/>
            <person name="Kiba T."/>
            <person name="Kim M.S."/>
            <person name="Koo N."/>
            <person name="Laohavisit A."/>
            <person name="Lee Y.H."/>
            <person name="Lumba S."/>
            <person name="McCourt P."/>
            <person name="Mortimer J.C."/>
            <person name="Mutuku J.M."/>
            <person name="Nomura T."/>
            <person name="Sasaki-Sekimoto Y."/>
            <person name="Seto Y."/>
            <person name="Wang Y."/>
            <person name="Wakatake T."/>
            <person name="Sakakibara H."/>
            <person name="Demura T."/>
            <person name="Yamaguchi S."/>
            <person name="Yoneyama K."/>
            <person name="Manabe R.I."/>
            <person name="Nelson D.C."/>
            <person name="Schulman A.H."/>
            <person name="Timko M.P."/>
            <person name="dePamphilis C.W."/>
            <person name="Choi D."/>
            <person name="Shirasu K."/>
        </authorList>
    </citation>
    <scope>NUCLEOTIDE SEQUENCE [LARGE SCALE GENOMIC DNA]</scope>
    <source>
        <strain evidence="16">cv. UVA1</strain>
    </source>
</reference>
<evidence type="ECO:0000256" key="2">
    <source>
        <dbReference type="ARBA" id="ARBA00005184"/>
    </source>
</evidence>
<dbReference type="Gene3D" id="1.20.140.40">
    <property type="entry name" value="Invertase/pectin methylesterase inhibitor family protein"/>
    <property type="match status" value="1"/>
</dbReference>
<accession>A0A5A7P9B3</accession>
<keyword evidence="13" id="KW-0472">Membrane</keyword>
<evidence type="ECO:0000256" key="7">
    <source>
        <dbReference type="ARBA" id="ARBA00022525"/>
    </source>
</evidence>
<keyword evidence="7" id="KW-0964">Secreted</keyword>
<protein>
    <recommendedName>
        <fullName evidence="5">pectinesterase</fullName>
        <ecNumber evidence="5">3.1.1.11</ecNumber>
    </recommendedName>
</protein>
<comment type="subcellular location">
    <subcellularLocation>
        <location evidence="1">Secreted</location>
        <location evidence="1">Cell wall</location>
    </subcellularLocation>
</comment>
<dbReference type="SUPFAM" id="SSF51126">
    <property type="entry name" value="Pectin lyase-like"/>
    <property type="match status" value="1"/>
</dbReference>
<evidence type="ECO:0000256" key="13">
    <source>
        <dbReference type="SAM" id="Phobius"/>
    </source>
</evidence>
<dbReference type="InterPro" id="IPR012334">
    <property type="entry name" value="Pectin_lyas_fold"/>
</dbReference>
<keyword evidence="10" id="KW-0961">Cell wall biogenesis/degradation</keyword>